<comment type="caution">
    <text evidence="1">The sequence shown here is derived from an EMBL/GenBank/DDBJ whole genome shotgun (WGS) entry which is preliminary data.</text>
</comment>
<accession>A0A5B7JCU2</accession>
<protein>
    <submittedName>
        <fullName evidence="1">Uncharacterized protein</fullName>
    </submittedName>
</protein>
<evidence type="ECO:0000313" key="1">
    <source>
        <dbReference type="EMBL" id="MPC92475.1"/>
    </source>
</evidence>
<evidence type="ECO:0000313" key="2">
    <source>
        <dbReference type="Proteomes" id="UP000324222"/>
    </source>
</evidence>
<dbReference type="EMBL" id="VSRR010091392">
    <property type="protein sequence ID" value="MPC92475.1"/>
    <property type="molecule type" value="Genomic_DNA"/>
</dbReference>
<sequence length="73" mass="8338">MFASRNHNSRKIKAQTCIAPTKIHIKRNNKNDTIGRDRSKALLSPHLHLSSLEELREGPIRTKEDEGLPLKII</sequence>
<keyword evidence="2" id="KW-1185">Reference proteome</keyword>
<organism evidence="1 2">
    <name type="scientific">Portunus trituberculatus</name>
    <name type="common">Swimming crab</name>
    <name type="synonym">Neptunus trituberculatus</name>
    <dbReference type="NCBI Taxonomy" id="210409"/>
    <lineage>
        <taxon>Eukaryota</taxon>
        <taxon>Metazoa</taxon>
        <taxon>Ecdysozoa</taxon>
        <taxon>Arthropoda</taxon>
        <taxon>Crustacea</taxon>
        <taxon>Multicrustacea</taxon>
        <taxon>Malacostraca</taxon>
        <taxon>Eumalacostraca</taxon>
        <taxon>Eucarida</taxon>
        <taxon>Decapoda</taxon>
        <taxon>Pleocyemata</taxon>
        <taxon>Brachyura</taxon>
        <taxon>Eubrachyura</taxon>
        <taxon>Portunoidea</taxon>
        <taxon>Portunidae</taxon>
        <taxon>Portuninae</taxon>
        <taxon>Portunus</taxon>
    </lineage>
</organism>
<proteinExistence type="predicted"/>
<dbReference type="AlphaFoldDB" id="A0A5B7JCU2"/>
<gene>
    <name evidence="1" type="ORF">E2C01_087566</name>
</gene>
<reference evidence="1 2" key="1">
    <citation type="submission" date="2019-05" db="EMBL/GenBank/DDBJ databases">
        <title>Another draft genome of Portunus trituberculatus and its Hox gene families provides insights of decapod evolution.</title>
        <authorList>
            <person name="Jeong J.-H."/>
            <person name="Song I."/>
            <person name="Kim S."/>
            <person name="Choi T."/>
            <person name="Kim D."/>
            <person name="Ryu S."/>
            <person name="Kim W."/>
        </authorList>
    </citation>
    <scope>NUCLEOTIDE SEQUENCE [LARGE SCALE GENOMIC DNA]</scope>
    <source>
        <tissue evidence="1">Muscle</tissue>
    </source>
</reference>
<name>A0A5B7JCU2_PORTR</name>
<dbReference type="Proteomes" id="UP000324222">
    <property type="component" value="Unassembled WGS sequence"/>
</dbReference>